<keyword evidence="5 7" id="KW-0472">Membrane</keyword>
<keyword evidence="4 7" id="KW-1133">Transmembrane helix</keyword>
<evidence type="ECO:0000256" key="7">
    <source>
        <dbReference type="SAM" id="Phobius"/>
    </source>
</evidence>
<evidence type="ECO:0000313" key="9">
    <source>
        <dbReference type="EnsemblMetazoa" id="XP_020915615.1"/>
    </source>
</evidence>
<feature type="transmembrane region" description="Helical" evidence="7">
    <location>
        <begin position="99"/>
        <end position="116"/>
    </location>
</feature>
<feature type="transmembrane region" description="Helical" evidence="7">
    <location>
        <begin position="21"/>
        <end position="40"/>
    </location>
</feature>
<evidence type="ECO:0000256" key="6">
    <source>
        <dbReference type="ARBA" id="ARBA00049737"/>
    </source>
</evidence>
<feature type="transmembrane region" description="Helical" evidence="7">
    <location>
        <begin position="153"/>
        <end position="172"/>
    </location>
</feature>
<protein>
    <recommendedName>
        <fullName evidence="6">Transmembrane protein 198</fullName>
    </recommendedName>
</protein>
<dbReference type="GO" id="GO:0005886">
    <property type="term" value="C:plasma membrane"/>
    <property type="evidence" value="ECO:0007669"/>
    <property type="project" value="TreeGrafter"/>
</dbReference>
<feature type="transmembrane region" description="Helical" evidence="7">
    <location>
        <begin position="122"/>
        <end position="141"/>
    </location>
</feature>
<dbReference type="KEGG" id="epa:110253084"/>
<reference evidence="9" key="1">
    <citation type="submission" date="2022-11" db="UniProtKB">
        <authorList>
            <consortium name="EnsemblMetazoa"/>
        </authorList>
    </citation>
    <scope>IDENTIFICATION</scope>
</reference>
<dbReference type="InterPro" id="IPR040236">
    <property type="entry name" value="TMEM198"/>
</dbReference>
<keyword evidence="3 7" id="KW-0812">Transmembrane</keyword>
<dbReference type="PANTHER" id="PTHR31247">
    <property type="entry name" value="TRANSMEMBRANE PROTEIN 198 FAMILY MEMBER"/>
    <property type="match status" value="1"/>
</dbReference>
<evidence type="ECO:0000256" key="5">
    <source>
        <dbReference type="ARBA" id="ARBA00023136"/>
    </source>
</evidence>
<sequence length="330" mass="36063">MEARKLQSKDSVRWTVRCFSRAWLLTIVLLSNFTSISFAVNNSTTVAPSTQVPNITIFKCDWQDLTFPIALGPAIACSLAVILGGFELFVGFKYFRTSLFLTGLGGGALLTYFICIERSSLSTLYILLITGAVSIFIGILCTTVQFCGQFTCGLAAGFCISMAFLLGFASLFPGYNTISIPIGIMISISVAFAGIAVWWKRALIVMSSIFGGALIASGLDYFVEDMWLCRYSLKKIFLVTTGGELCLVSWLIGGMWPLLAVIGLLVQFLKTAKKPAKPRKDIYDKRYTTGSPFYSAPEDMEMAELIPQCSTTPSENACNETAHLNAEETL</sequence>
<dbReference type="PANTHER" id="PTHR31247:SF5">
    <property type="entry name" value="DUF4203 DOMAIN-CONTAINING PROTEIN"/>
    <property type="match status" value="1"/>
</dbReference>
<dbReference type="OrthoDB" id="115781at2759"/>
<evidence type="ECO:0000259" key="8">
    <source>
        <dbReference type="Pfam" id="PF13886"/>
    </source>
</evidence>
<evidence type="ECO:0000256" key="3">
    <source>
        <dbReference type="ARBA" id="ARBA00022692"/>
    </source>
</evidence>
<name>A0A913Y7N5_EXADI</name>
<keyword evidence="10" id="KW-1185">Reference proteome</keyword>
<dbReference type="Proteomes" id="UP000887567">
    <property type="component" value="Unplaced"/>
</dbReference>
<dbReference type="Pfam" id="PF13886">
    <property type="entry name" value="TM7S3_TM198"/>
    <property type="match status" value="1"/>
</dbReference>
<organism evidence="9 10">
    <name type="scientific">Exaiptasia diaphana</name>
    <name type="common">Tropical sea anemone</name>
    <name type="synonym">Aiptasia pulchella</name>
    <dbReference type="NCBI Taxonomy" id="2652724"/>
    <lineage>
        <taxon>Eukaryota</taxon>
        <taxon>Metazoa</taxon>
        <taxon>Cnidaria</taxon>
        <taxon>Anthozoa</taxon>
        <taxon>Hexacorallia</taxon>
        <taxon>Actiniaria</taxon>
        <taxon>Aiptasiidae</taxon>
        <taxon>Exaiptasia</taxon>
    </lineage>
</organism>
<feature type="transmembrane region" description="Helical" evidence="7">
    <location>
        <begin position="247"/>
        <end position="269"/>
    </location>
</feature>
<dbReference type="RefSeq" id="XP_020915615.1">
    <property type="nucleotide sequence ID" value="XM_021059956.2"/>
</dbReference>
<evidence type="ECO:0000256" key="1">
    <source>
        <dbReference type="ARBA" id="ARBA00004141"/>
    </source>
</evidence>
<feature type="domain" description="TM7S3/TM198-like" evidence="8">
    <location>
        <begin position="77"/>
        <end position="268"/>
    </location>
</feature>
<dbReference type="AlphaFoldDB" id="A0A913Y7N5"/>
<feature type="transmembrane region" description="Helical" evidence="7">
    <location>
        <begin position="69"/>
        <end position="92"/>
    </location>
</feature>
<evidence type="ECO:0000256" key="2">
    <source>
        <dbReference type="ARBA" id="ARBA00006244"/>
    </source>
</evidence>
<dbReference type="GeneID" id="110253084"/>
<accession>A0A913Y7N5</accession>
<dbReference type="EnsemblMetazoa" id="XM_021059956.2">
    <property type="protein sequence ID" value="XP_020915615.1"/>
    <property type="gene ID" value="LOC110253084"/>
</dbReference>
<evidence type="ECO:0000256" key="4">
    <source>
        <dbReference type="ARBA" id="ARBA00022989"/>
    </source>
</evidence>
<feature type="transmembrane region" description="Helical" evidence="7">
    <location>
        <begin position="203"/>
        <end position="223"/>
    </location>
</feature>
<comment type="similarity">
    <text evidence="2">Belongs to the TMEM198 family.</text>
</comment>
<dbReference type="InterPro" id="IPR025256">
    <property type="entry name" value="TM7S3/TM198-like_dom"/>
</dbReference>
<dbReference type="OMA" id="LLPLCWY"/>
<feature type="transmembrane region" description="Helical" evidence="7">
    <location>
        <begin position="178"/>
        <end position="198"/>
    </location>
</feature>
<comment type="subcellular location">
    <subcellularLocation>
        <location evidence="1">Membrane</location>
        <topology evidence="1">Multi-pass membrane protein</topology>
    </subcellularLocation>
</comment>
<evidence type="ECO:0000313" key="10">
    <source>
        <dbReference type="Proteomes" id="UP000887567"/>
    </source>
</evidence>
<proteinExistence type="inferred from homology"/>